<evidence type="ECO:0000256" key="7">
    <source>
        <dbReference type="ARBA" id="ARBA00023237"/>
    </source>
</evidence>
<evidence type="ECO:0000256" key="1">
    <source>
        <dbReference type="ARBA" id="ARBA00004442"/>
    </source>
</evidence>
<dbReference type="GO" id="GO:0015562">
    <property type="term" value="F:efflux transmembrane transporter activity"/>
    <property type="evidence" value="ECO:0007669"/>
    <property type="project" value="InterPro"/>
</dbReference>
<dbReference type="InterPro" id="IPR010130">
    <property type="entry name" value="T1SS_OMP_TolC"/>
</dbReference>
<evidence type="ECO:0000313" key="10">
    <source>
        <dbReference type="EMBL" id="ABC32646.1"/>
    </source>
</evidence>
<dbReference type="HOGENOM" id="CLU_012817_0_2_6"/>
<evidence type="ECO:0000256" key="4">
    <source>
        <dbReference type="ARBA" id="ARBA00022452"/>
    </source>
</evidence>
<dbReference type="AlphaFoldDB" id="Q2S9M8"/>
<proteinExistence type="inferred from homology"/>
<sequence length="442" mass="48608">MFRPSKLLISIGALCLSASTQAMDLATAYNKALQYDSELAAALAGRNAEAESVIQTRAGLMPSVGAGASVSHHDVDTRLNPDDSYVSQGGEVTLTQPLLKLDTYYSYQASKYSRNRADEDLRSAEQDLLFRTADAYFGVLRAWDNLTTAKRAEEAFKRQWEQAKERFEVGLIAITEVHESKATYDSGKVSRINAQGQLDVALESLQRITGDYTDTVQVLSEGFPVVQVSPDSTVKWEEIAFANNPQVLGASWSVQSAQSSVSAQKAGHYPTLDAKASYGFSESDGRGAADERSNDLSVSLNLSVPIYTGGATQSGVRQANYRLEQAEQSLNTAQRNIRLQLRSLYRTLQTNIESIQARKQEIISSESALQATRAGYDVGTRNIVEVLDSERRYYGSLSNYANARYDFVLNTLSFKQTAGVLSVNDINELNKWLAEPVNVLTR</sequence>
<dbReference type="EMBL" id="CP000155">
    <property type="protein sequence ID" value="ABC32646.1"/>
    <property type="molecule type" value="Genomic_DNA"/>
</dbReference>
<evidence type="ECO:0000256" key="2">
    <source>
        <dbReference type="ARBA" id="ARBA00007613"/>
    </source>
</evidence>
<evidence type="ECO:0000256" key="3">
    <source>
        <dbReference type="ARBA" id="ARBA00022448"/>
    </source>
</evidence>
<dbReference type="eggNOG" id="COG1538">
    <property type="taxonomic scope" value="Bacteria"/>
</dbReference>
<dbReference type="GO" id="GO:0015288">
    <property type="term" value="F:porin activity"/>
    <property type="evidence" value="ECO:0007669"/>
    <property type="project" value="TreeGrafter"/>
</dbReference>
<keyword evidence="3" id="KW-0813">Transport</keyword>
<gene>
    <name evidence="10" type="ordered locus">HCH_05996</name>
</gene>
<keyword evidence="8" id="KW-0175">Coiled coil</keyword>
<reference evidence="10 11" key="1">
    <citation type="journal article" date="2005" name="Nucleic Acids Res.">
        <title>Genomic blueprint of Hahella chejuensis, a marine microbe producing an algicidal agent.</title>
        <authorList>
            <person name="Jeong H."/>
            <person name="Yim J.H."/>
            <person name="Lee C."/>
            <person name="Choi S.-H."/>
            <person name="Park Y.K."/>
            <person name="Yoon S.H."/>
            <person name="Hur C.-G."/>
            <person name="Kang H.-Y."/>
            <person name="Kim D."/>
            <person name="Lee H.H."/>
            <person name="Park K.H."/>
            <person name="Park S.-H."/>
            <person name="Park H.-S."/>
            <person name="Lee H.K."/>
            <person name="Oh T.K."/>
            <person name="Kim J.F."/>
        </authorList>
    </citation>
    <scope>NUCLEOTIDE SEQUENCE [LARGE SCALE GENOMIC DNA]</scope>
    <source>
        <strain evidence="10 11">KCTC 2396</strain>
    </source>
</reference>
<feature type="signal peptide" evidence="9">
    <location>
        <begin position="1"/>
        <end position="22"/>
    </location>
</feature>
<evidence type="ECO:0000256" key="9">
    <source>
        <dbReference type="SAM" id="SignalP"/>
    </source>
</evidence>
<dbReference type="InterPro" id="IPR051906">
    <property type="entry name" value="TolC-like"/>
</dbReference>
<dbReference type="STRING" id="349521.HCH_05996"/>
<keyword evidence="7" id="KW-0998">Cell outer membrane</keyword>
<dbReference type="PANTHER" id="PTHR30026:SF20">
    <property type="entry name" value="OUTER MEMBRANE PROTEIN TOLC"/>
    <property type="match status" value="1"/>
</dbReference>
<comment type="similarity">
    <text evidence="2">Belongs to the outer membrane factor (OMF) (TC 1.B.17) family.</text>
</comment>
<dbReference type="OrthoDB" id="9813458at2"/>
<comment type="subcellular location">
    <subcellularLocation>
        <location evidence="1">Cell outer membrane</location>
    </subcellularLocation>
</comment>
<organism evidence="10 11">
    <name type="scientific">Hahella chejuensis (strain KCTC 2396)</name>
    <dbReference type="NCBI Taxonomy" id="349521"/>
    <lineage>
        <taxon>Bacteria</taxon>
        <taxon>Pseudomonadati</taxon>
        <taxon>Pseudomonadota</taxon>
        <taxon>Gammaproteobacteria</taxon>
        <taxon>Oceanospirillales</taxon>
        <taxon>Hahellaceae</taxon>
        <taxon>Hahella</taxon>
    </lineage>
</organism>
<keyword evidence="5" id="KW-0812">Transmembrane</keyword>
<accession>Q2S9M8</accession>
<dbReference type="SUPFAM" id="SSF56954">
    <property type="entry name" value="Outer membrane efflux proteins (OEP)"/>
    <property type="match status" value="1"/>
</dbReference>
<dbReference type="InterPro" id="IPR003423">
    <property type="entry name" value="OMP_efflux"/>
</dbReference>
<dbReference type="RefSeq" id="WP_011399704.1">
    <property type="nucleotide sequence ID" value="NC_007645.1"/>
</dbReference>
<dbReference type="GO" id="GO:0009279">
    <property type="term" value="C:cell outer membrane"/>
    <property type="evidence" value="ECO:0007669"/>
    <property type="project" value="UniProtKB-SubCell"/>
</dbReference>
<keyword evidence="9" id="KW-0732">Signal</keyword>
<evidence type="ECO:0000313" key="11">
    <source>
        <dbReference type="Proteomes" id="UP000000238"/>
    </source>
</evidence>
<protein>
    <submittedName>
        <fullName evidence="10">Outer membrane protein</fullName>
    </submittedName>
</protein>
<feature type="coiled-coil region" evidence="8">
    <location>
        <begin position="316"/>
        <end position="343"/>
    </location>
</feature>
<keyword evidence="11" id="KW-1185">Reference proteome</keyword>
<dbReference type="Pfam" id="PF02321">
    <property type="entry name" value="OEP"/>
    <property type="match status" value="2"/>
</dbReference>
<dbReference type="Gene3D" id="1.20.1600.10">
    <property type="entry name" value="Outer membrane efflux proteins (OEP)"/>
    <property type="match status" value="1"/>
</dbReference>
<evidence type="ECO:0000256" key="5">
    <source>
        <dbReference type="ARBA" id="ARBA00022692"/>
    </source>
</evidence>
<keyword evidence="6" id="KW-0472">Membrane</keyword>
<dbReference type="Proteomes" id="UP000000238">
    <property type="component" value="Chromosome"/>
</dbReference>
<dbReference type="PANTHER" id="PTHR30026">
    <property type="entry name" value="OUTER MEMBRANE PROTEIN TOLC"/>
    <property type="match status" value="1"/>
</dbReference>
<dbReference type="NCBIfam" id="TIGR01844">
    <property type="entry name" value="type_I_sec_TolC"/>
    <property type="match status" value="1"/>
</dbReference>
<feature type="chain" id="PRO_5004215193" evidence="9">
    <location>
        <begin position="23"/>
        <end position="442"/>
    </location>
</feature>
<dbReference type="GO" id="GO:1990281">
    <property type="term" value="C:efflux pump complex"/>
    <property type="evidence" value="ECO:0007669"/>
    <property type="project" value="TreeGrafter"/>
</dbReference>
<keyword evidence="4" id="KW-1134">Transmembrane beta strand</keyword>
<name>Q2S9M8_HAHCH</name>
<evidence type="ECO:0000256" key="6">
    <source>
        <dbReference type="ARBA" id="ARBA00023136"/>
    </source>
</evidence>
<evidence type="ECO:0000256" key="8">
    <source>
        <dbReference type="SAM" id="Coils"/>
    </source>
</evidence>
<dbReference type="KEGG" id="hch:HCH_05996"/>